<organism evidence="1 2">
    <name type="scientific">Aureliella helgolandensis</name>
    <dbReference type="NCBI Taxonomy" id="2527968"/>
    <lineage>
        <taxon>Bacteria</taxon>
        <taxon>Pseudomonadati</taxon>
        <taxon>Planctomycetota</taxon>
        <taxon>Planctomycetia</taxon>
        <taxon>Pirellulales</taxon>
        <taxon>Pirellulaceae</taxon>
        <taxon>Aureliella</taxon>
    </lineage>
</organism>
<gene>
    <name evidence="1" type="ORF">Q31a_45240</name>
</gene>
<protein>
    <submittedName>
        <fullName evidence="1">Uncharacterized protein</fullName>
    </submittedName>
</protein>
<reference evidence="1 2" key="1">
    <citation type="submission" date="2019-02" db="EMBL/GenBank/DDBJ databases">
        <title>Deep-cultivation of Planctomycetes and their phenomic and genomic characterization uncovers novel biology.</title>
        <authorList>
            <person name="Wiegand S."/>
            <person name="Jogler M."/>
            <person name="Boedeker C."/>
            <person name="Pinto D."/>
            <person name="Vollmers J."/>
            <person name="Rivas-Marin E."/>
            <person name="Kohn T."/>
            <person name="Peeters S.H."/>
            <person name="Heuer A."/>
            <person name="Rast P."/>
            <person name="Oberbeckmann S."/>
            <person name="Bunk B."/>
            <person name="Jeske O."/>
            <person name="Meyerdierks A."/>
            <person name="Storesund J.E."/>
            <person name="Kallscheuer N."/>
            <person name="Luecker S."/>
            <person name="Lage O.M."/>
            <person name="Pohl T."/>
            <person name="Merkel B.J."/>
            <person name="Hornburger P."/>
            <person name="Mueller R.-W."/>
            <person name="Bruemmer F."/>
            <person name="Labrenz M."/>
            <person name="Spormann A.M."/>
            <person name="Op den Camp H."/>
            <person name="Overmann J."/>
            <person name="Amann R."/>
            <person name="Jetten M.S.M."/>
            <person name="Mascher T."/>
            <person name="Medema M.H."/>
            <person name="Devos D.P."/>
            <person name="Kaster A.-K."/>
            <person name="Ovreas L."/>
            <person name="Rohde M."/>
            <person name="Galperin M.Y."/>
            <person name="Jogler C."/>
        </authorList>
    </citation>
    <scope>NUCLEOTIDE SEQUENCE [LARGE SCALE GENOMIC DNA]</scope>
    <source>
        <strain evidence="1 2">Q31a</strain>
    </source>
</reference>
<dbReference type="AlphaFoldDB" id="A0A518GC21"/>
<evidence type="ECO:0000313" key="1">
    <source>
        <dbReference type="EMBL" id="QDV26152.1"/>
    </source>
</evidence>
<dbReference type="KEGG" id="ahel:Q31a_45240"/>
<dbReference type="EMBL" id="CP036298">
    <property type="protein sequence ID" value="QDV26152.1"/>
    <property type="molecule type" value="Genomic_DNA"/>
</dbReference>
<sequence length="57" mass="6040">MSASSLPQSNIDGITAAIELANPIAGLRLDAHASALTDTEVGRSRQVYEFPCFGRYG</sequence>
<name>A0A518GC21_9BACT</name>
<dbReference type="Proteomes" id="UP000318017">
    <property type="component" value="Chromosome"/>
</dbReference>
<evidence type="ECO:0000313" key="2">
    <source>
        <dbReference type="Proteomes" id="UP000318017"/>
    </source>
</evidence>
<accession>A0A518GC21</accession>
<keyword evidence="2" id="KW-1185">Reference proteome</keyword>
<proteinExistence type="predicted"/>